<reference evidence="2" key="1">
    <citation type="journal article" date="2020" name="Fungal Divers.">
        <title>Resolving the Mortierellaceae phylogeny through synthesis of multi-gene phylogenetics and phylogenomics.</title>
        <authorList>
            <person name="Vandepol N."/>
            <person name="Liber J."/>
            <person name="Desiro A."/>
            <person name="Na H."/>
            <person name="Kennedy M."/>
            <person name="Barry K."/>
            <person name="Grigoriev I.V."/>
            <person name="Miller A.N."/>
            <person name="O'Donnell K."/>
            <person name="Stajich J.E."/>
            <person name="Bonito G."/>
        </authorList>
    </citation>
    <scope>NUCLEOTIDE SEQUENCE</scope>
    <source>
        <strain evidence="2">NRRL 28262</strain>
    </source>
</reference>
<dbReference type="EMBL" id="JAAAIL010001765">
    <property type="protein sequence ID" value="KAG0265335.1"/>
    <property type="molecule type" value="Genomic_DNA"/>
</dbReference>
<sequence>MFTKDPRDKALHHHLQHHPSAASAFGLDLQSVQIHPQAGFGGDVNGIGQGGTGSNVGEKQVEAWNQYLQYLLHQQEMAYSQGNPLSPPPQPLQQHQQQNVQLVPFGQPQQQQTGPGLPYMGSVGPGPGHPTHSDATQHRHSPSSQTMDPHWQATMMAMMMDKNPTSEAIQGLGQQPGFYIANSVGVGTMTGTAGGG</sequence>
<name>A0AAD4D4N1_9FUNG</name>
<feature type="region of interest" description="Disordered" evidence="1">
    <location>
        <begin position="107"/>
        <end position="148"/>
    </location>
</feature>
<evidence type="ECO:0000256" key="1">
    <source>
        <dbReference type="SAM" id="MobiDB-lite"/>
    </source>
</evidence>
<dbReference type="AlphaFoldDB" id="A0AAD4D4N1"/>
<evidence type="ECO:0000313" key="3">
    <source>
        <dbReference type="Proteomes" id="UP001194580"/>
    </source>
</evidence>
<protein>
    <submittedName>
        <fullName evidence="2">Uncharacterized protein</fullName>
    </submittedName>
</protein>
<evidence type="ECO:0000313" key="2">
    <source>
        <dbReference type="EMBL" id="KAG0265335.1"/>
    </source>
</evidence>
<accession>A0AAD4D4N1</accession>
<proteinExistence type="predicted"/>
<feature type="compositionally biased region" description="Low complexity" evidence="1">
    <location>
        <begin position="107"/>
        <end position="118"/>
    </location>
</feature>
<gene>
    <name evidence="2" type="ORF">BGZ95_003360</name>
</gene>
<comment type="caution">
    <text evidence="2">The sequence shown here is derived from an EMBL/GenBank/DDBJ whole genome shotgun (WGS) entry which is preliminary data.</text>
</comment>
<keyword evidence="3" id="KW-1185">Reference proteome</keyword>
<dbReference type="Proteomes" id="UP001194580">
    <property type="component" value="Unassembled WGS sequence"/>
</dbReference>
<organism evidence="2 3">
    <name type="scientific">Linnemannia exigua</name>
    <dbReference type="NCBI Taxonomy" id="604196"/>
    <lineage>
        <taxon>Eukaryota</taxon>
        <taxon>Fungi</taxon>
        <taxon>Fungi incertae sedis</taxon>
        <taxon>Mucoromycota</taxon>
        <taxon>Mortierellomycotina</taxon>
        <taxon>Mortierellomycetes</taxon>
        <taxon>Mortierellales</taxon>
        <taxon>Mortierellaceae</taxon>
        <taxon>Linnemannia</taxon>
    </lineage>
</organism>